<dbReference type="AlphaFoldDB" id="A0A7X6GWH5"/>
<protein>
    <submittedName>
        <fullName evidence="1">Uncharacterized protein</fullName>
    </submittedName>
</protein>
<proteinExistence type="predicted"/>
<gene>
    <name evidence="1" type="ORF">HCU73_03240</name>
</gene>
<dbReference type="EMBL" id="JAAZQQ010000001">
    <property type="protein sequence ID" value="NKX43593.1"/>
    <property type="molecule type" value="Genomic_DNA"/>
</dbReference>
<accession>A0A7X6GWH5</accession>
<keyword evidence="2" id="KW-1185">Reference proteome</keyword>
<organism evidence="1 2">
    <name type="scientific">Roseicyclus persicicus</name>
    <dbReference type="NCBI Taxonomy" id="2650661"/>
    <lineage>
        <taxon>Bacteria</taxon>
        <taxon>Pseudomonadati</taxon>
        <taxon>Pseudomonadota</taxon>
        <taxon>Alphaproteobacteria</taxon>
        <taxon>Rhodobacterales</taxon>
        <taxon>Roseobacteraceae</taxon>
        <taxon>Roseicyclus</taxon>
    </lineage>
</organism>
<comment type="caution">
    <text evidence="1">The sequence shown here is derived from an EMBL/GenBank/DDBJ whole genome shotgun (WGS) entry which is preliminary data.</text>
</comment>
<dbReference type="Proteomes" id="UP000526408">
    <property type="component" value="Unassembled WGS sequence"/>
</dbReference>
<sequence>MNIELANARATKIALLTGTMLQAEAELAAGRIPPHRVEAVRVASDAMLSVCRKQAAELVKALAPQK</sequence>
<name>A0A7X6GWH5_9RHOB</name>
<dbReference type="RefSeq" id="WP_168621950.1">
    <property type="nucleotide sequence ID" value="NZ_JAAZQQ010000001.1"/>
</dbReference>
<evidence type="ECO:0000313" key="2">
    <source>
        <dbReference type="Proteomes" id="UP000526408"/>
    </source>
</evidence>
<evidence type="ECO:0000313" key="1">
    <source>
        <dbReference type="EMBL" id="NKX43593.1"/>
    </source>
</evidence>
<reference evidence="1 2" key="1">
    <citation type="submission" date="2020-04" db="EMBL/GenBank/DDBJ databases">
        <authorList>
            <person name="Yoon J."/>
        </authorList>
    </citation>
    <scope>NUCLEOTIDE SEQUENCE [LARGE SCALE GENOMIC DNA]</scope>
    <source>
        <strain evidence="1 2">KMU-115</strain>
    </source>
</reference>